<proteinExistence type="predicted"/>
<dbReference type="EMBL" id="UGQL01000001">
    <property type="protein sequence ID" value="STZ27282.1"/>
    <property type="molecule type" value="Genomic_DNA"/>
</dbReference>
<reference evidence="1 2" key="1">
    <citation type="submission" date="2018-06" db="EMBL/GenBank/DDBJ databases">
        <authorList>
            <consortium name="Pathogen Informatics"/>
            <person name="Doyle S."/>
        </authorList>
    </citation>
    <scope>NUCLEOTIDE SEQUENCE [LARGE SCALE GENOMIC DNA]</scope>
    <source>
        <strain evidence="1 2">NCTC11179</strain>
    </source>
</reference>
<name>A0A378RJU1_MYROD</name>
<accession>A0A378RJU1</accession>
<protein>
    <recommendedName>
        <fullName evidence="3">RHS Repeat</fullName>
    </recommendedName>
</protein>
<evidence type="ECO:0008006" key="3">
    <source>
        <dbReference type="Google" id="ProtNLM"/>
    </source>
</evidence>
<gene>
    <name evidence="1" type="ORF">NCTC11179_00817</name>
</gene>
<dbReference type="AlphaFoldDB" id="A0A378RJU1"/>
<evidence type="ECO:0000313" key="1">
    <source>
        <dbReference type="EMBL" id="STZ27282.1"/>
    </source>
</evidence>
<sequence length="213" mass="24824">MLVAMKQETTEGMWFFDYTTAGLLQHIEHPTGVIETIEYQSEYLRFPQDVYTALPVATHHIITSKRNQLRSVSSFTYTKNNFLGFSSGVDFQCNRDNLYEVLKAYRYGSVETQILEHGVIETQRLYNNYHLLVSEIISFHSLNGLTSIQTELEYYDLVGLPFARQMNEFQMLKRKTITWKDNQKEVKQEISHFEFDSQGNLLFEILPKGIAIA</sequence>
<evidence type="ECO:0000313" key="2">
    <source>
        <dbReference type="Proteomes" id="UP000255024"/>
    </source>
</evidence>
<keyword evidence="2" id="KW-1185">Reference proteome</keyword>
<organism evidence="1 2">
    <name type="scientific">Myroides odoratus</name>
    <name type="common">Flavobacterium odoratum</name>
    <dbReference type="NCBI Taxonomy" id="256"/>
    <lineage>
        <taxon>Bacteria</taxon>
        <taxon>Pseudomonadati</taxon>
        <taxon>Bacteroidota</taxon>
        <taxon>Flavobacteriia</taxon>
        <taxon>Flavobacteriales</taxon>
        <taxon>Flavobacteriaceae</taxon>
        <taxon>Myroides</taxon>
    </lineage>
</organism>
<dbReference type="Proteomes" id="UP000255024">
    <property type="component" value="Unassembled WGS sequence"/>
</dbReference>